<evidence type="ECO:0000313" key="8">
    <source>
        <dbReference type="EMBL" id="NEV63027.1"/>
    </source>
</evidence>
<feature type="transmembrane region" description="Helical" evidence="6">
    <location>
        <begin position="6"/>
        <end position="27"/>
    </location>
</feature>
<dbReference type="EMBL" id="JAAIJQ010000040">
    <property type="protein sequence ID" value="NEV63027.1"/>
    <property type="molecule type" value="Genomic_DNA"/>
</dbReference>
<evidence type="ECO:0000256" key="1">
    <source>
        <dbReference type="ARBA" id="ARBA00004651"/>
    </source>
</evidence>
<feature type="transmembrane region" description="Helical" evidence="6">
    <location>
        <begin position="97"/>
        <end position="114"/>
    </location>
</feature>
<proteinExistence type="predicted"/>
<keyword evidence="2" id="KW-1003">Cell membrane</keyword>
<dbReference type="RefSeq" id="WP_164453493.1">
    <property type="nucleotide sequence ID" value="NZ_JAAIJQ010000040.1"/>
</dbReference>
<sequence length="323" mass="36435">MSDQDIFLLMVFIVGLLLSQSFVRPLMGSSSQSRKRLRERIRNLSTDTRAERHVSLVRERYIKNLSPLELRLLELPGMDRLQTLLDQAGSEQYPHRLVMVCLAFLVAGGALAVYLFGWGLAAPVFALIAGSSPLFWMQRKRAKRLNRFEEQFGDALTIMARAMRAGLPFTEALKLVSQEMKEPAGKEFGIVFTEINYGGDARSAMLGLLERVPSVMVMAMVTSVMIQRETGGNLAELLDKLAEMMRTRFRFQRSLRTLTAEGRLAAWILSLLPFFMVGALTLINPEFIPMLTEDPEGRRFVAYAFVLLVIGVIWLRAVTKVDV</sequence>
<dbReference type="AlphaFoldDB" id="A0A6M0K344"/>
<evidence type="ECO:0000256" key="4">
    <source>
        <dbReference type="ARBA" id="ARBA00022989"/>
    </source>
</evidence>
<keyword evidence="3 6" id="KW-0812">Transmembrane</keyword>
<dbReference type="GO" id="GO:0005886">
    <property type="term" value="C:plasma membrane"/>
    <property type="evidence" value="ECO:0007669"/>
    <property type="project" value="UniProtKB-SubCell"/>
</dbReference>
<dbReference type="PANTHER" id="PTHR35007">
    <property type="entry name" value="INTEGRAL MEMBRANE PROTEIN-RELATED"/>
    <property type="match status" value="1"/>
</dbReference>
<feature type="transmembrane region" description="Helical" evidence="6">
    <location>
        <begin position="300"/>
        <end position="318"/>
    </location>
</feature>
<comment type="caution">
    <text evidence="8">The sequence shown here is derived from an EMBL/GenBank/DDBJ whole genome shotgun (WGS) entry which is preliminary data.</text>
</comment>
<keyword evidence="5 6" id="KW-0472">Membrane</keyword>
<dbReference type="InterPro" id="IPR018076">
    <property type="entry name" value="T2SS_GspF_dom"/>
</dbReference>
<feature type="transmembrane region" description="Helical" evidence="6">
    <location>
        <begin position="120"/>
        <end position="137"/>
    </location>
</feature>
<dbReference type="Proteomes" id="UP000483379">
    <property type="component" value="Unassembled WGS sequence"/>
</dbReference>
<organism evidence="8 9">
    <name type="scientific">Thiorhodococcus minor</name>
    <dbReference type="NCBI Taxonomy" id="57489"/>
    <lineage>
        <taxon>Bacteria</taxon>
        <taxon>Pseudomonadati</taxon>
        <taxon>Pseudomonadota</taxon>
        <taxon>Gammaproteobacteria</taxon>
        <taxon>Chromatiales</taxon>
        <taxon>Chromatiaceae</taxon>
        <taxon>Thiorhodococcus</taxon>
    </lineage>
</organism>
<keyword evidence="9" id="KW-1185">Reference proteome</keyword>
<gene>
    <name evidence="8" type="ORF">G3446_14215</name>
</gene>
<evidence type="ECO:0000256" key="5">
    <source>
        <dbReference type="ARBA" id="ARBA00023136"/>
    </source>
</evidence>
<dbReference type="PANTHER" id="PTHR35007:SF1">
    <property type="entry name" value="PILUS ASSEMBLY PROTEIN"/>
    <property type="match status" value="1"/>
</dbReference>
<dbReference type="Pfam" id="PF00482">
    <property type="entry name" value="T2SSF"/>
    <property type="match status" value="1"/>
</dbReference>
<evidence type="ECO:0000313" key="9">
    <source>
        <dbReference type="Proteomes" id="UP000483379"/>
    </source>
</evidence>
<feature type="domain" description="Type II secretion system protein GspF" evidence="7">
    <location>
        <begin position="156"/>
        <end position="280"/>
    </location>
</feature>
<dbReference type="InterPro" id="IPR042094">
    <property type="entry name" value="T2SS_GspF_sf"/>
</dbReference>
<evidence type="ECO:0000259" key="7">
    <source>
        <dbReference type="Pfam" id="PF00482"/>
    </source>
</evidence>
<keyword evidence="4 6" id="KW-1133">Transmembrane helix</keyword>
<evidence type="ECO:0000256" key="3">
    <source>
        <dbReference type="ARBA" id="ARBA00022692"/>
    </source>
</evidence>
<name>A0A6M0K344_9GAMM</name>
<reference evidence="8 9" key="1">
    <citation type="submission" date="2020-02" db="EMBL/GenBank/DDBJ databases">
        <title>Genome sequences of Thiorhodococcus mannitoliphagus and Thiorhodococcus minor, purple sulfur photosynthetic bacteria in the gammaproteobacterial family, Chromatiaceae.</title>
        <authorList>
            <person name="Aviles F.A."/>
            <person name="Meyer T.E."/>
            <person name="Kyndt J.A."/>
        </authorList>
    </citation>
    <scope>NUCLEOTIDE SEQUENCE [LARGE SCALE GENOMIC DNA]</scope>
    <source>
        <strain evidence="8 9">DSM 11518</strain>
    </source>
</reference>
<evidence type="ECO:0000256" key="6">
    <source>
        <dbReference type="SAM" id="Phobius"/>
    </source>
</evidence>
<protein>
    <submittedName>
        <fullName evidence="8">Secretion system protein</fullName>
    </submittedName>
</protein>
<comment type="subcellular location">
    <subcellularLocation>
        <location evidence="1">Cell membrane</location>
        <topology evidence="1">Multi-pass membrane protein</topology>
    </subcellularLocation>
</comment>
<dbReference type="Gene3D" id="1.20.81.30">
    <property type="entry name" value="Type II secretion system (T2SS), domain F"/>
    <property type="match status" value="1"/>
</dbReference>
<feature type="transmembrane region" description="Helical" evidence="6">
    <location>
        <begin position="264"/>
        <end position="288"/>
    </location>
</feature>
<accession>A0A6M0K344</accession>
<evidence type="ECO:0000256" key="2">
    <source>
        <dbReference type="ARBA" id="ARBA00022475"/>
    </source>
</evidence>